<evidence type="ECO:0000256" key="5">
    <source>
        <dbReference type="ARBA" id="ARBA00022737"/>
    </source>
</evidence>
<dbReference type="PRINTS" id="PR00205">
    <property type="entry name" value="CADHERIN"/>
</dbReference>
<evidence type="ECO:0000256" key="4">
    <source>
        <dbReference type="ARBA" id="ARBA00022729"/>
    </source>
</evidence>
<keyword evidence="3 13" id="KW-0812">Transmembrane</keyword>
<dbReference type="PANTHER" id="PTHR24025">
    <property type="entry name" value="DESMOGLEIN FAMILY MEMBER"/>
    <property type="match status" value="1"/>
</dbReference>
<feature type="transmembrane region" description="Helical" evidence="13">
    <location>
        <begin position="552"/>
        <end position="578"/>
    </location>
</feature>
<comment type="subcellular location">
    <subcellularLocation>
        <location evidence="1">Cell membrane</location>
        <topology evidence="1">Single-pass type I membrane protein</topology>
    </subcellularLocation>
</comment>
<dbReference type="GO" id="GO:0005886">
    <property type="term" value="C:plasma membrane"/>
    <property type="evidence" value="ECO:0007669"/>
    <property type="project" value="UniProtKB-SubCell"/>
</dbReference>
<evidence type="ECO:0000259" key="14">
    <source>
        <dbReference type="PROSITE" id="PS50268"/>
    </source>
</evidence>
<evidence type="ECO:0000256" key="9">
    <source>
        <dbReference type="ARBA" id="ARBA00023136"/>
    </source>
</evidence>
<keyword evidence="7" id="KW-0130">Cell adhesion</keyword>
<evidence type="ECO:0000256" key="3">
    <source>
        <dbReference type="ARBA" id="ARBA00022692"/>
    </source>
</evidence>
<dbReference type="FunFam" id="2.60.40.60:FF:000104">
    <property type="entry name" value="cadherin-23 isoform X1"/>
    <property type="match status" value="1"/>
</dbReference>
<keyword evidence="9 13" id="KW-0472">Membrane</keyword>
<evidence type="ECO:0000256" key="12">
    <source>
        <dbReference type="SAM" id="MobiDB-lite"/>
    </source>
</evidence>
<proteinExistence type="predicted"/>
<sequence>MYKITTQVSILEHTSAGTSLFTVTATDLDSGDNGRISYKILSPESGAFAIYPENGTLFATQVMELDPQAPLVDVLVEARDHGSPSLASLTTVQFLVVDVNDHAPTFSQSQYRASVPEDLPLGSTVLVLEVTDTDLTQENSGLDYTILSGNTGNAFQVQSGMRFWNGHFQQIGSLILTDTLDFETVSFYNLTLAASDRGLPQKSHSVPVFITVLDVNDNPPVFPRPQYNVLLSEEASVGSEVLRVLAQDSDSGSHGIVHYSITSGDESRLFQINEGTGAIKLARHLDRERQALHALVVLAFDSHESTANFALVPVTIEVRDINDNKPYFPVQILTTSIRENQPVNTPLTIIHAIDLDTGVFGHLLYTVLDLSAAGQGMTTGKDVFAVNRTSGELRSRQSFDYERTKAFSMVIRAMDAGNYSATVTVQVLVTGEDEYDPLFLSPFFNFEVPEGAMKGQSIGLVQATDEDEGADGVVLYSFSKPSPYFGINETTGQIYLKVDSQRHRSGRSKRETREMTMEVHAHSPLPASRVSVARVTVDITHTSFGLAPDLNLLLIVSVASSLAVVVVLAVVAIVLVICRSRGTKKKQQEDDAQLDTLQGSTLQRMGHDKSTLPGGDRIYHQTLPGYTLETSVGDSSYTRGGSLDPSHSSGRGSAEAAEDDEIRMINEYPRVASITSSMQEHISARGPDSGIQQDADQLSDISCDPSMDTEQWFKSKKGSGQLYRDDGGGGGAFMGVGCGLNMSHHKDYSFPEDGKPSVEGSLTAIVASDEELRGSYNWDYLLNWCPQFQPLASVFMEIARLKDESALRKPFQPKPKSIPQPRIDPPPLITSVAHPGAKTVPPKPAVVRAFPNFSSLRRSPITNEATLTSSIIPPSFSPSLSPLAARSPVVSPFGISQGPTASVLSTEHSLDPVGDGEIRI</sequence>
<comment type="caution">
    <text evidence="15">The sequence shown here is derived from an EMBL/GenBank/DDBJ whole genome shotgun (WGS) entry which is preliminary data.</text>
</comment>
<evidence type="ECO:0000313" key="15">
    <source>
        <dbReference type="EMBL" id="KAG8429055.1"/>
    </source>
</evidence>
<dbReference type="GO" id="GO:0005509">
    <property type="term" value="F:calcium ion binding"/>
    <property type="evidence" value="ECO:0007669"/>
    <property type="project" value="UniProtKB-UniRule"/>
</dbReference>
<evidence type="ECO:0000313" key="16">
    <source>
        <dbReference type="Proteomes" id="UP000812440"/>
    </source>
</evidence>
<gene>
    <name evidence="15" type="ORF">GDO86_018399</name>
</gene>
<feature type="region of interest" description="Disordered" evidence="12">
    <location>
        <begin position="500"/>
        <end position="521"/>
    </location>
</feature>
<evidence type="ECO:0000256" key="10">
    <source>
        <dbReference type="ARBA" id="ARBA00023180"/>
    </source>
</evidence>
<dbReference type="FunFam" id="2.60.40.60:FF:000140">
    <property type="entry name" value="Dachsous cadherin-related 1"/>
    <property type="match status" value="1"/>
</dbReference>
<dbReference type="PROSITE" id="PS00232">
    <property type="entry name" value="CADHERIN_1"/>
    <property type="match status" value="2"/>
</dbReference>
<dbReference type="PROSITE" id="PS50268">
    <property type="entry name" value="CADHERIN_2"/>
    <property type="match status" value="5"/>
</dbReference>
<dbReference type="OrthoDB" id="6252479at2759"/>
<dbReference type="FunFam" id="2.60.40.60:FF:000377">
    <property type="entry name" value="Dachsous cadherin-related 1a"/>
    <property type="match status" value="1"/>
</dbReference>
<dbReference type="InterPro" id="IPR015919">
    <property type="entry name" value="Cadherin-like_sf"/>
</dbReference>
<evidence type="ECO:0000256" key="13">
    <source>
        <dbReference type="SAM" id="Phobius"/>
    </source>
</evidence>
<name>A0A8T2I780_9PIPI</name>
<keyword evidence="16" id="KW-1185">Reference proteome</keyword>
<evidence type="ECO:0000256" key="6">
    <source>
        <dbReference type="ARBA" id="ARBA00022837"/>
    </source>
</evidence>
<feature type="compositionally biased region" description="Polar residues" evidence="12">
    <location>
        <begin position="630"/>
        <end position="651"/>
    </location>
</feature>
<feature type="domain" description="Cadherin" evidence="14">
    <location>
        <begin position="329"/>
        <end position="439"/>
    </location>
</feature>
<keyword evidence="5" id="KW-0677">Repeat</keyword>
<evidence type="ECO:0000256" key="7">
    <source>
        <dbReference type="ARBA" id="ARBA00022889"/>
    </source>
</evidence>
<keyword evidence="2" id="KW-1003">Cell membrane</keyword>
<protein>
    <recommendedName>
        <fullName evidence="14">Cadherin domain-containing protein</fullName>
    </recommendedName>
</protein>
<dbReference type="Pfam" id="PF00028">
    <property type="entry name" value="Cadherin"/>
    <property type="match status" value="5"/>
</dbReference>
<feature type="region of interest" description="Disordered" evidence="12">
    <location>
        <begin position="630"/>
        <end position="659"/>
    </location>
</feature>
<dbReference type="Proteomes" id="UP000812440">
    <property type="component" value="Unassembled WGS sequence"/>
</dbReference>
<dbReference type="GO" id="GO:0005911">
    <property type="term" value="C:cell-cell junction"/>
    <property type="evidence" value="ECO:0007669"/>
    <property type="project" value="TreeGrafter"/>
</dbReference>
<dbReference type="FunFam" id="2.60.40.60:FF:000158">
    <property type="entry name" value="Dachsous cadherin-related 1"/>
    <property type="match status" value="1"/>
</dbReference>
<dbReference type="Gene3D" id="2.60.40.60">
    <property type="entry name" value="Cadherins"/>
    <property type="match status" value="5"/>
</dbReference>
<keyword evidence="10" id="KW-0325">Glycoprotein</keyword>
<keyword evidence="8 13" id="KW-1133">Transmembrane helix</keyword>
<evidence type="ECO:0000256" key="1">
    <source>
        <dbReference type="ARBA" id="ARBA00004251"/>
    </source>
</evidence>
<reference evidence="15" key="1">
    <citation type="thesis" date="2020" institute="ProQuest LLC" country="789 East Eisenhower Parkway, Ann Arbor, MI, USA">
        <title>Comparative Genomics and Chromosome Evolution.</title>
        <authorList>
            <person name="Mudd A.B."/>
        </authorList>
    </citation>
    <scope>NUCLEOTIDE SEQUENCE</scope>
    <source>
        <strain evidence="15">Female2</strain>
        <tissue evidence="15">Blood</tissue>
    </source>
</reference>
<keyword evidence="6 11" id="KW-0106">Calcium</keyword>
<dbReference type="GO" id="GO:0007156">
    <property type="term" value="P:homophilic cell adhesion via plasma membrane adhesion molecules"/>
    <property type="evidence" value="ECO:0007669"/>
    <property type="project" value="InterPro"/>
</dbReference>
<evidence type="ECO:0000256" key="11">
    <source>
        <dbReference type="PROSITE-ProRule" id="PRU00043"/>
    </source>
</evidence>
<accession>A0A8T2I780</accession>
<evidence type="ECO:0000256" key="8">
    <source>
        <dbReference type="ARBA" id="ARBA00022989"/>
    </source>
</evidence>
<dbReference type="InterPro" id="IPR020894">
    <property type="entry name" value="Cadherin_CS"/>
</dbReference>
<dbReference type="FunFam" id="2.60.40.60:FF:000020">
    <property type="entry name" value="Dachsous cadherin-related 1b"/>
    <property type="match status" value="1"/>
</dbReference>
<evidence type="ECO:0000256" key="2">
    <source>
        <dbReference type="ARBA" id="ARBA00022475"/>
    </source>
</evidence>
<feature type="domain" description="Cadherin" evidence="14">
    <location>
        <begin position="2"/>
        <end position="106"/>
    </location>
</feature>
<feature type="region of interest" description="Disordered" evidence="12">
    <location>
        <begin position="585"/>
        <end position="616"/>
    </location>
</feature>
<keyword evidence="4" id="KW-0732">Signal</keyword>
<dbReference type="SMART" id="SM00112">
    <property type="entry name" value="CA"/>
    <property type="match status" value="5"/>
</dbReference>
<dbReference type="SUPFAM" id="SSF49313">
    <property type="entry name" value="Cadherin-like"/>
    <property type="match status" value="5"/>
</dbReference>
<dbReference type="InterPro" id="IPR002126">
    <property type="entry name" value="Cadherin-like_dom"/>
</dbReference>
<dbReference type="EMBL" id="JAACNH010014476">
    <property type="protein sequence ID" value="KAG8429055.1"/>
    <property type="molecule type" value="Genomic_DNA"/>
</dbReference>
<feature type="compositionally biased region" description="Basic and acidic residues" evidence="12">
    <location>
        <begin position="508"/>
        <end position="521"/>
    </location>
</feature>
<dbReference type="AlphaFoldDB" id="A0A8T2I780"/>
<dbReference type="PANTHER" id="PTHR24025:SF23">
    <property type="entry name" value="NEURAL-CADHERIN"/>
    <property type="match status" value="1"/>
</dbReference>
<feature type="domain" description="Cadherin" evidence="14">
    <location>
        <begin position="440"/>
        <end position="550"/>
    </location>
</feature>
<feature type="domain" description="Cadherin" evidence="14">
    <location>
        <begin position="107"/>
        <end position="222"/>
    </location>
</feature>
<dbReference type="CDD" id="cd11304">
    <property type="entry name" value="Cadherin_repeat"/>
    <property type="match status" value="5"/>
</dbReference>
<dbReference type="InterPro" id="IPR050971">
    <property type="entry name" value="Cadherin-domain_protein"/>
</dbReference>
<feature type="domain" description="Cadherin" evidence="14">
    <location>
        <begin position="223"/>
        <end position="328"/>
    </location>
</feature>
<organism evidence="15 16">
    <name type="scientific">Hymenochirus boettgeri</name>
    <name type="common">Congo dwarf clawed frog</name>
    <dbReference type="NCBI Taxonomy" id="247094"/>
    <lineage>
        <taxon>Eukaryota</taxon>
        <taxon>Metazoa</taxon>
        <taxon>Chordata</taxon>
        <taxon>Craniata</taxon>
        <taxon>Vertebrata</taxon>
        <taxon>Euteleostomi</taxon>
        <taxon>Amphibia</taxon>
        <taxon>Batrachia</taxon>
        <taxon>Anura</taxon>
        <taxon>Pipoidea</taxon>
        <taxon>Pipidae</taxon>
        <taxon>Pipinae</taxon>
        <taxon>Hymenochirus</taxon>
    </lineage>
</organism>